<dbReference type="eggNOG" id="ENOG502ZF58">
    <property type="taxonomic scope" value="Bacteria"/>
</dbReference>
<sequence length="248" mass="28735">MSRAKCVKGFTRLENDILEALARIRIPGEARQVLDVIIRKTWGFGKEEDKIALSQFHLATGLLKPSVVRAIRLLESMRIIYKKAIPPINSYRINKDYSSWKPLTKKLTINKKANNHLQKCKSNVSENVTYNRNNTKETITKETFPLDSNEIRLVNLLLKHILNRLPNFKKPDIQEWAKDIALMIRRDNRTSEEIEKVIEWCQQDHFWCHNILSTGSLQKHYDTLASKMHSSPPVGRNCELSSTGMELI</sequence>
<name>I3IJB2_9BACT</name>
<evidence type="ECO:0000259" key="1">
    <source>
        <dbReference type="Pfam" id="PF04492"/>
    </source>
</evidence>
<reference evidence="2 3" key="1">
    <citation type="journal article" date="2012" name="FEBS Lett.">
        <title>Anammox organism KSU-1 expresses a NirK-type copper-containing nitrite reductase instead of a NirS-type with cytochrome cd1.</title>
        <authorList>
            <person name="Hira D."/>
            <person name="Toh H."/>
            <person name="Migita C.T."/>
            <person name="Okubo H."/>
            <person name="Nishiyama T."/>
            <person name="Hattori M."/>
            <person name="Furukawa K."/>
            <person name="Fujii T."/>
        </authorList>
    </citation>
    <scope>NUCLEOTIDE SEQUENCE [LARGE SCALE GENOMIC DNA]</scope>
</reference>
<comment type="caution">
    <text evidence="2">The sequence shown here is derived from an EMBL/GenBank/DDBJ whole genome shotgun (WGS) entry which is preliminary data.</text>
</comment>
<dbReference type="EMBL" id="BAFH01000003">
    <property type="protein sequence ID" value="GAB61807.1"/>
    <property type="molecule type" value="Genomic_DNA"/>
</dbReference>
<dbReference type="Proteomes" id="UP000002985">
    <property type="component" value="Unassembled WGS sequence"/>
</dbReference>
<feature type="domain" description="Bacteriophage lambda Replication protein O N-terminal" evidence="1">
    <location>
        <begin position="8"/>
        <end position="100"/>
    </location>
</feature>
<evidence type="ECO:0000313" key="3">
    <source>
        <dbReference type="Proteomes" id="UP000002985"/>
    </source>
</evidence>
<proteinExistence type="predicted"/>
<dbReference type="Gene3D" id="1.10.10.10">
    <property type="entry name" value="Winged helix-like DNA-binding domain superfamily/Winged helix DNA-binding domain"/>
    <property type="match status" value="1"/>
</dbReference>
<dbReference type="AlphaFoldDB" id="I3IJB2"/>
<dbReference type="InterPro" id="IPR036388">
    <property type="entry name" value="WH-like_DNA-bd_sf"/>
</dbReference>
<dbReference type="InterPro" id="IPR006497">
    <property type="entry name" value="Phage_lambda_VrpO_N"/>
</dbReference>
<dbReference type="OrthoDB" id="1258529at2"/>
<organism evidence="2 3">
    <name type="scientific">Candidatus Jettenia caeni</name>
    <dbReference type="NCBI Taxonomy" id="247490"/>
    <lineage>
        <taxon>Bacteria</taxon>
        <taxon>Pseudomonadati</taxon>
        <taxon>Planctomycetota</taxon>
        <taxon>Candidatus Brocadiia</taxon>
        <taxon>Candidatus Brocadiales</taxon>
        <taxon>Candidatus Brocadiaceae</taxon>
        <taxon>Candidatus Jettenia</taxon>
    </lineage>
</organism>
<evidence type="ECO:0000313" key="2">
    <source>
        <dbReference type="EMBL" id="GAB61807.1"/>
    </source>
</evidence>
<keyword evidence="3" id="KW-1185">Reference proteome</keyword>
<gene>
    <name evidence="2" type="ORF">KSU1_C0211</name>
</gene>
<dbReference type="STRING" id="247490.KSU1_C0211"/>
<dbReference type="GO" id="GO:0006260">
    <property type="term" value="P:DNA replication"/>
    <property type="evidence" value="ECO:0007669"/>
    <property type="project" value="InterPro"/>
</dbReference>
<dbReference type="Pfam" id="PF04492">
    <property type="entry name" value="Phage_rep_O"/>
    <property type="match status" value="1"/>
</dbReference>
<dbReference type="NCBIfam" id="TIGR01610">
    <property type="entry name" value="phage_O_Nterm"/>
    <property type="match status" value="1"/>
</dbReference>
<accession>I3IJB2</accession>
<protein>
    <recommendedName>
        <fullName evidence="1">Bacteriophage lambda Replication protein O N-terminal domain-containing protein</fullName>
    </recommendedName>
</protein>